<accession>A0A4Z2HJ10</accession>
<dbReference type="AlphaFoldDB" id="A0A4Z2HJ10"/>
<gene>
    <name evidence="1" type="ORF">EYF80_024259</name>
</gene>
<comment type="caution">
    <text evidence="1">The sequence shown here is derived from an EMBL/GenBank/DDBJ whole genome shotgun (WGS) entry which is preliminary data.</text>
</comment>
<protein>
    <submittedName>
        <fullName evidence="1">Uncharacterized protein</fullName>
    </submittedName>
</protein>
<sequence>MSGSLPSASAGVQFRKKRPTALSFQKPDLVPDLIPPGGASWGPVPPQHLADFSCFSGCLL</sequence>
<evidence type="ECO:0000313" key="1">
    <source>
        <dbReference type="EMBL" id="TNN65581.1"/>
    </source>
</evidence>
<name>A0A4Z2HJ10_9TELE</name>
<evidence type="ECO:0000313" key="2">
    <source>
        <dbReference type="Proteomes" id="UP000314294"/>
    </source>
</evidence>
<organism evidence="1 2">
    <name type="scientific">Liparis tanakae</name>
    <name type="common">Tanaka's snailfish</name>
    <dbReference type="NCBI Taxonomy" id="230148"/>
    <lineage>
        <taxon>Eukaryota</taxon>
        <taxon>Metazoa</taxon>
        <taxon>Chordata</taxon>
        <taxon>Craniata</taxon>
        <taxon>Vertebrata</taxon>
        <taxon>Euteleostomi</taxon>
        <taxon>Actinopterygii</taxon>
        <taxon>Neopterygii</taxon>
        <taxon>Teleostei</taxon>
        <taxon>Neoteleostei</taxon>
        <taxon>Acanthomorphata</taxon>
        <taxon>Eupercaria</taxon>
        <taxon>Perciformes</taxon>
        <taxon>Cottioidei</taxon>
        <taxon>Cottales</taxon>
        <taxon>Liparidae</taxon>
        <taxon>Liparis</taxon>
    </lineage>
</organism>
<dbReference type="EMBL" id="SRLO01000233">
    <property type="protein sequence ID" value="TNN65581.1"/>
    <property type="molecule type" value="Genomic_DNA"/>
</dbReference>
<reference evidence="1 2" key="1">
    <citation type="submission" date="2019-03" db="EMBL/GenBank/DDBJ databases">
        <title>First draft genome of Liparis tanakae, snailfish: a comprehensive survey of snailfish specific genes.</title>
        <authorList>
            <person name="Kim W."/>
            <person name="Song I."/>
            <person name="Jeong J.-H."/>
            <person name="Kim D."/>
            <person name="Kim S."/>
            <person name="Ryu S."/>
            <person name="Song J.Y."/>
            <person name="Lee S.K."/>
        </authorList>
    </citation>
    <scope>NUCLEOTIDE SEQUENCE [LARGE SCALE GENOMIC DNA]</scope>
    <source>
        <tissue evidence="1">Muscle</tissue>
    </source>
</reference>
<proteinExistence type="predicted"/>
<keyword evidence="2" id="KW-1185">Reference proteome</keyword>
<dbReference type="Proteomes" id="UP000314294">
    <property type="component" value="Unassembled WGS sequence"/>
</dbReference>